<keyword evidence="4" id="KW-0633">Potassium transport</keyword>
<dbReference type="InterPro" id="IPR003445">
    <property type="entry name" value="Cat_transpt"/>
</dbReference>
<comment type="subcellular location">
    <subcellularLocation>
        <location evidence="1">Cell membrane</location>
        <topology evidence="1">Multi-pass membrane protein</topology>
    </subcellularLocation>
</comment>
<evidence type="ECO:0000256" key="10">
    <source>
        <dbReference type="SAM" id="Phobius"/>
    </source>
</evidence>
<dbReference type="EMBL" id="LR026963">
    <property type="protein sequence ID" value="VBB68854.1"/>
    <property type="molecule type" value="Genomic_DNA"/>
</dbReference>
<name>A0A484H5T4_9ZZZZ</name>
<keyword evidence="8" id="KW-0406">Ion transport</keyword>
<keyword evidence="2" id="KW-0813">Transport</keyword>
<evidence type="ECO:0000256" key="5">
    <source>
        <dbReference type="ARBA" id="ARBA00022692"/>
    </source>
</evidence>
<dbReference type="PANTHER" id="PTHR32024">
    <property type="entry name" value="TRK SYSTEM POTASSIUM UPTAKE PROTEIN TRKG-RELATED"/>
    <property type="match status" value="1"/>
</dbReference>
<feature type="transmembrane region" description="Helical" evidence="10">
    <location>
        <begin position="225"/>
        <end position="251"/>
    </location>
</feature>
<evidence type="ECO:0000256" key="7">
    <source>
        <dbReference type="ARBA" id="ARBA00022989"/>
    </source>
</evidence>
<evidence type="ECO:0000256" key="8">
    <source>
        <dbReference type="ARBA" id="ARBA00023065"/>
    </source>
</evidence>
<sequence>MSNKAHHSCCPGNPPSETHSTLCSSCRLSSGTASHGGALLRDMIKRVMVEAVAVLYFIGVLLLVLSGTMILPILADLYTGTPDWHVFLVSAIVTCSVGATTTIAYRPLRSIIILSTRQAFLLTTGAWLVVCSFGSLPFLFSSLNMSPTDAFFEAMSGLTTTGSTVMTGLDTAPRGILLWRSLLQWLGGIGIIVMAVAVFPDLRIGGMQLFRMESSDKTDKAMPRVSQIAGTITVLYGLFSVVCALILWVAGMDGFDAINHAMTTLATGGYSTFDQSVGHFQSPLIEWILIIFMMIGATPFVLFIMLWQHKEWRLLGDSQVRWFYGGTAVSVLVLATWLWTARDISYNNALRSAAFNVVSVITTCGYVSTDYATWGGFAQTIFFWLTFVGGCTGSTSGAIKVFRFQVLFSLIAVQFKRLLHQTGVFLVHFDKEQISDDVVRSVQGFVVLYTVCFTVIASALMVTGLNLVTALSGSATALGNVGPGLGPTIGPAGNFSSLSDTAKWILACTMLLGRLELLTVLVLLRRSFWQDHRVS</sequence>
<evidence type="ECO:0000313" key="11">
    <source>
        <dbReference type="EMBL" id="VBB68854.1"/>
    </source>
</evidence>
<keyword evidence="7 10" id="KW-1133">Transmembrane helix</keyword>
<feature type="transmembrane region" description="Helical" evidence="10">
    <location>
        <begin position="446"/>
        <end position="468"/>
    </location>
</feature>
<accession>A0A484H5T4</accession>
<keyword evidence="3" id="KW-1003">Cell membrane</keyword>
<feature type="transmembrane region" description="Helical" evidence="10">
    <location>
        <begin position="504"/>
        <end position="524"/>
    </location>
</feature>
<proteinExistence type="predicted"/>
<dbReference type="Pfam" id="PF02386">
    <property type="entry name" value="TrkH"/>
    <property type="match status" value="1"/>
</dbReference>
<evidence type="ECO:0000256" key="6">
    <source>
        <dbReference type="ARBA" id="ARBA00022958"/>
    </source>
</evidence>
<evidence type="ECO:0000256" key="9">
    <source>
        <dbReference type="ARBA" id="ARBA00023136"/>
    </source>
</evidence>
<evidence type="ECO:0000256" key="2">
    <source>
        <dbReference type="ARBA" id="ARBA00022448"/>
    </source>
</evidence>
<reference evidence="11" key="1">
    <citation type="submission" date="2018-10" db="EMBL/GenBank/DDBJ databases">
        <authorList>
            <person name="Gruber-Vodicka H."/>
            <person name="Jaeckle O."/>
        </authorList>
    </citation>
    <scope>NUCLEOTIDE SEQUENCE</scope>
</reference>
<feature type="transmembrane region" description="Helical" evidence="10">
    <location>
        <begin position="381"/>
        <end position="402"/>
    </location>
</feature>
<feature type="transmembrane region" description="Helical" evidence="10">
    <location>
        <begin position="322"/>
        <end position="341"/>
    </location>
</feature>
<dbReference type="AlphaFoldDB" id="A0A484H5T4"/>
<evidence type="ECO:0000256" key="1">
    <source>
        <dbReference type="ARBA" id="ARBA00004651"/>
    </source>
</evidence>
<feature type="transmembrane region" description="Helical" evidence="10">
    <location>
        <begin position="120"/>
        <end position="140"/>
    </location>
</feature>
<dbReference type="GO" id="GO:0005886">
    <property type="term" value="C:plasma membrane"/>
    <property type="evidence" value="ECO:0007669"/>
    <property type="project" value="UniProtKB-SubCell"/>
</dbReference>
<feature type="transmembrane region" description="Helical" evidence="10">
    <location>
        <begin position="182"/>
        <end position="204"/>
    </location>
</feature>
<feature type="transmembrane region" description="Helical" evidence="10">
    <location>
        <begin position="51"/>
        <end position="74"/>
    </location>
</feature>
<dbReference type="PIRSF" id="PIRSF006247">
    <property type="entry name" value="TrkH"/>
    <property type="match status" value="1"/>
</dbReference>
<dbReference type="InterPro" id="IPR004772">
    <property type="entry name" value="TrkH"/>
</dbReference>
<keyword evidence="6" id="KW-0630">Potassium</keyword>
<gene>
    <name evidence="11" type="ORF">RIEGSTA812A_PEG_327</name>
</gene>
<feature type="transmembrane region" description="Helical" evidence="10">
    <location>
        <begin position="285"/>
        <end position="307"/>
    </location>
</feature>
<dbReference type="GO" id="GO:0015379">
    <property type="term" value="F:potassium:chloride symporter activity"/>
    <property type="evidence" value="ECO:0007669"/>
    <property type="project" value="InterPro"/>
</dbReference>
<evidence type="ECO:0000256" key="4">
    <source>
        <dbReference type="ARBA" id="ARBA00022538"/>
    </source>
</evidence>
<feature type="transmembrane region" description="Helical" evidence="10">
    <location>
        <begin position="86"/>
        <end position="108"/>
    </location>
</feature>
<keyword evidence="9 10" id="KW-0472">Membrane</keyword>
<dbReference type="PANTHER" id="PTHR32024:SF3">
    <property type="entry name" value="TRK SYSTEM POTASSIUM UPTAKE PROTEIN"/>
    <property type="match status" value="1"/>
</dbReference>
<keyword evidence="5 10" id="KW-0812">Transmembrane</keyword>
<organism evidence="11">
    <name type="scientific">invertebrate metagenome</name>
    <dbReference type="NCBI Taxonomy" id="1711999"/>
    <lineage>
        <taxon>unclassified sequences</taxon>
        <taxon>metagenomes</taxon>
        <taxon>organismal metagenomes</taxon>
    </lineage>
</organism>
<protein>
    <submittedName>
        <fullName evidence="11">Potassium uptake protein TrkH</fullName>
    </submittedName>
</protein>
<evidence type="ECO:0000256" key="3">
    <source>
        <dbReference type="ARBA" id="ARBA00022475"/>
    </source>
</evidence>